<comment type="caution">
    <text evidence="2">The sequence shown here is derived from an EMBL/GenBank/DDBJ whole genome shotgun (WGS) entry which is preliminary data.</text>
</comment>
<evidence type="ECO:0000313" key="2">
    <source>
        <dbReference type="EMBL" id="MFC7060246.1"/>
    </source>
</evidence>
<sequence length="116" mass="13287">MVSCLATDANRSRNSILYWISAHLQRRRVCKFGIEEFDDGNLVFWAEPAPRLTVSLFLAVDALAEEYSIFCLANRNLSNDIAVMIKQSEVKTRKRELTVAHSDSSRELQSNWLPLQ</sequence>
<protein>
    <submittedName>
        <fullName evidence="2">Uncharacterized protein</fullName>
    </submittedName>
</protein>
<evidence type="ECO:0000313" key="3">
    <source>
        <dbReference type="Proteomes" id="UP001596445"/>
    </source>
</evidence>
<dbReference type="AlphaFoldDB" id="A0ABD5W433"/>
<feature type="compositionally biased region" description="Basic and acidic residues" evidence="1">
    <location>
        <begin position="96"/>
        <end position="106"/>
    </location>
</feature>
<keyword evidence="3" id="KW-1185">Reference proteome</keyword>
<proteinExistence type="predicted"/>
<gene>
    <name evidence="2" type="ORF">ACFQQG_21155</name>
</gene>
<dbReference type="Proteomes" id="UP001596445">
    <property type="component" value="Unassembled WGS sequence"/>
</dbReference>
<reference evidence="2 3" key="1">
    <citation type="journal article" date="2019" name="Int. J. Syst. Evol. Microbiol.">
        <title>The Global Catalogue of Microorganisms (GCM) 10K type strain sequencing project: providing services to taxonomists for standard genome sequencing and annotation.</title>
        <authorList>
            <consortium name="The Broad Institute Genomics Platform"/>
            <consortium name="The Broad Institute Genome Sequencing Center for Infectious Disease"/>
            <person name="Wu L."/>
            <person name="Ma J."/>
        </authorList>
    </citation>
    <scope>NUCLEOTIDE SEQUENCE [LARGE SCALE GENOMIC DNA]</scope>
    <source>
        <strain evidence="2 3">JCM 30072</strain>
    </source>
</reference>
<feature type="compositionally biased region" description="Polar residues" evidence="1">
    <location>
        <begin position="107"/>
        <end position="116"/>
    </location>
</feature>
<accession>A0ABD5W433</accession>
<name>A0ABD5W433_9EURY</name>
<dbReference type="EMBL" id="JBHSZI010000007">
    <property type="protein sequence ID" value="MFC7060246.1"/>
    <property type="molecule type" value="Genomic_DNA"/>
</dbReference>
<dbReference type="RefSeq" id="WP_382187617.1">
    <property type="nucleotide sequence ID" value="NZ_JBHSZI010000007.1"/>
</dbReference>
<evidence type="ECO:0000256" key="1">
    <source>
        <dbReference type="SAM" id="MobiDB-lite"/>
    </source>
</evidence>
<organism evidence="2 3">
    <name type="scientific">Halovenus salina</name>
    <dbReference type="NCBI Taxonomy" id="1510225"/>
    <lineage>
        <taxon>Archaea</taxon>
        <taxon>Methanobacteriati</taxon>
        <taxon>Methanobacteriota</taxon>
        <taxon>Stenosarchaea group</taxon>
        <taxon>Halobacteria</taxon>
        <taxon>Halobacteriales</taxon>
        <taxon>Haloarculaceae</taxon>
        <taxon>Halovenus</taxon>
    </lineage>
</organism>
<feature type="region of interest" description="Disordered" evidence="1">
    <location>
        <begin position="96"/>
        <end position="116"/>
    </location>
</feature>